<evidence type="ECO:0000256" key="5">
    <source>
        <dbReference type="ARBA" id="ARBA00023277"/>
    </source>
</evidence>
<dbReference type="PIRSF" id="PIRSF009360">
    <property type="entry name" value="UCP009360"/>
    <property type="match status" value="1"/>
</dbReference>
<dbReference type="Pfam" id="PF10250">
    <property type="entry name" value="O-FucT"/>
    <property type="match status" value="1"/>
</dbReference>
<keyword evidence="8" id="KW-0472">Membrane</keyword>
<gene>
    <name evidence="9" type="ORF">MKW98_017072</name>
</gene>
<evidence type="ECO:0000256" key="1">
    <source>
        <dbReference type="ARBA" id="ARBA00007737"/>
    </source>
</evidence>
<dbReference type="PANTHER" id="PTHR31288">
    <property type="entry name" value="O-FUCOSYLTRANSFERASE FAMILY PROTEIN"/>
    <property type="match status" value="1"/>
</dbReference>
<dbReference type="EMBL" id="JAJJMB010000948">
    <property type="protein sequence ID" value="KAI3960348.1"/>
    <property type="molecule type" value="Genomic_DNA"/>
</dbReference>
<comment type="caution">
    <text evidence="9">The sequence shown here is derived from an EMBL/GenBank/DDBJ whole genome shotgun (WGS) entry which is preliminary data.</text>
</comment>
<dbReference type="InterPro" id="IPR019378">
    <property type="entry name" value="GDP-Fuc_O-FucTrfase"/>
</dbReference>
<keyword evidence="8" id="KW-1133">Transmembrane helix</keyword>
<sequence>MALNKKENHHHLLLHSNSSSESNSSPSSPSCSPRRRPSSPSAPPPHYNNRTRRRFDLRKPQNRISSSFMVLIRNLRFLLVLPLLYISVFCIYVGNFADIVNQSPLPGSIYRSPEIFIKLLPQIQSDNASSLQLSSVWKYDHGRKSQKACADTSIVQHSGLSDSRGYLIVDANGGLNQQRSSICNAVAVAGILNAVLVIPRFEFHNIWQDSSDFGDIYDTDHFISTLESHVTVIRELPKVLMEQYDYNISNILNIRVKAWAPVSYYLGEVQSILHEKGVIRIAPFANRLAMEIPPNFQYLRCLTNYKALKFADPISALAEQLVQRMIEKSTKTDGKYVAVHLRFEEDMVAFSCCIYDGGETEKMEMEAAREKGWRDKFKRKTYIIRPGLNRINGKCPMTPLEVGMMLRGMGFGNNTSIYLASGKIYQAERNLAPLLQMFPLLQTKESLATLDELAPFEGYASRLAALDYTVCLYSEVFVTTQGGNFPHFLMGHRRFLYGHAKTIKPDKSKLVLLLQNTSISWNTLKGQMEAMFAKSNREGKMLLKTKMGSRRTSVYAYPSEECMCVEGSSYSTPG</sequence>
<name>A0AAD4TKB3_9MAGN</name>
<feature type="region of interest" description="Disordered" evidence="7">
    <location>
        <begin position="1"/>
        <end position="58"/>
    </location>
</feature>
<keyword evidence="8" id="KW-0812">Transmembrane</keyword>
<dbReference type="Proteomes" id="UP001202328">
    <property type="component" value="Unassembled WGS sequence"/>
</dbReference>
<dbReference type="InterPro" id="IPR024709">
    <property type="entry name" value="FucosylTrfase_pln"/>
</dbReference>
<evidence type="ECO:0000256" key="8">
    <source>
        <dbReference type="SAM" id="Phobius"/>
    </source>
</evidence>
<dbReference type="PANTHER" id="PTHR31288:SF8">
    <property type="entry name" value="O-FUCOSYLTRANSFERASE 10-RELATED"/>
    <property type="match status" value="1"/>
</dbReference>
<evidence type="ECO:0000256" key="4">
    <source>
        <dbReference type="ARBA" id="ARBA00023253"/>
    </source>
</evidence>
<protein>
    <recommendedName>
        <fullName evidence="6">O-fucosyltransferase family protein</fullName>
    </recommendedName>
</protein>
<evidence type="ECO:0000256" key="6">
    <source>
        <dbReference type="ARBA" id="ARBA00030350"/>
    </source>
</evidence>
<evidence type="ECO:0000256" key="7">
    <source>
        <dbReference type="SAM" id="MobiDB-lite"/>
    </source>
</evidence>
<accession>A0AAD4TKB3</accession>
<dbReference type="GO" id="GO:0006004">
    <property type="term" value="P:fucose metabolic process"/>
    <property type="evidence" value="ECO:0007669"/>
    <property type="project" value="UniProtKB-KW"/>
</dbReference>
<evidence type="ECO:0000313" key="10">
    <source>
        <dbReference type="Proteomes" id="UP001202328"/>
    </source>
</evidence>
<keyword evidence="4" id="KW-0294">Fucose metabolism</keyword>
<reference evidence="9" key="1">
    <citation type="submission" date="2022-04" db="EMBL/GenBank/DDBJ databases">
        <title>A functionally conserved STORR gene fusion in Papaver species that diverged 16.8 million years ago.</title>
        <authorList>
            <person name="Catania T."/>
        </authorList>
    </citation>
    <scope>NUCLEOTIDE SEQUENCE</scope>
    <source>
        <strain evidence="9">S-188037</strain>
    </source>
</reference>
<organism evidence="9 10">
    <name type="scientific">Papaver atlanticum</name>
    <dbReference type="NCBI Taxonomy" id="357466"/>
    <lineage>
        <taxon>Eukaryota</taxon>
        <taxon>Viridiplantae</taxon>
        <taxon>Streptophyta</taxon>
        <taxon>Embryophyta</taxon>
        <taxon>Tracheophyta</taxon>
        <taxon>Spermatophyta</taxon>
        <taxon>Magnoliopsida</taxon>
        <taxon>Ranunculales</taxon>
        <taxon>Papaveraceae</taxon>
        <taxon>Papaveroideae</taxon>
        <taxon>Papaver</taxon>
    </lineage>
</organism>
<keyword evidence="10" id="KW-1185">Reference proteome</keyword>
<comment type="similarity">
    <text evidence="1">Belongs to the glycosyltransferase GT106 family.</text>
</comment>
<keyword evidence="5" id="KW-0119">Carbohydrate metabolism</keyword>
<dbReference type="CDD" id="cd11299">
    <property type="entry name" value="O-FucT_plant"/>
    <property type="match status" value="1"/>
</dbReference>
<evidence type="ECO:0000313" key="9">
    <source>
        <dbReference type="EMBL" id="KAI3960348.1"/>
    </source>
</evidence>
<evidence type="ECO:0000256" key="3">
    <source>
        <dbReference type="ARBA" id="ARBA00022679"/>
    </source>
</evidence>
<keyword evidence="3" id="KW-0808">Transferase</keyword>
<dbReference type="AlphaFoldDB" id="A0AAD4TKB3"/>
<keyword evidence="2" id="KW-0328">Glycosyltransferase</keyword>
<dbReference type="GO" id="GO:0016757">
    <property type="term" value="F:glycosyltransferase activity"/>
    <property type="evidence" value="ECO:0007669"/>
    <property type="project" value="UniProtKB-KW"/>
</dbReference>
<proteinExistence type="inferred from homology"/>
<feature type="compositionally biased region" description="Low complexity" evidence="7">
    <location>
        <begin position="14"/>
        <end position="32"/>
    </location>
</feature>
<feature type="transmembrane region" description="Helical" evidence="8">
    <location>
        <begin position="75"/>
        <end position="94"/>
    </location>
</feature>
<evidence type="ECO:0000256" key="2">
    <source>
        <dbReference type="ARBA" id="ARBA00022676"/>
    </source>
</evidence>